<reference evidence="2 3" key="1">
    <citation type="submission" date="2024-10" db="EMBL/GenBank/DDBJ databases">
        <title>Updated reference genomes for cyclostephanoid diatoms.</title>
        <authorList>
            <person name="Roberts W.R."/>
            <person name="Alverson A.J."/>
        </authorList>
    </citation>
    <scope>NUCLEOTIDE SEQUENCE [LARGE SCALE GENOMIC DNA]</scope>
    <source>
        <strain evidence="2 3">AJA276-08</strain>
    </source>
</reference>
<keyword evidence="3" id="KW-1185">Reference proteome</keyword>
<evidence type="ECO:0000256" key="1">
    <source>
        <dbReference type="SAM" id="MobiDB-lite"/>
    </source>
</evidence>
<evidence type="ECO:0000313" key="2">
    <source>
        <dbReference type="EMBL" id="KAL3768406.1"/>
    </source>
</evidence>
<gene>
    <name evidence="2" type="ORF">ACHAW5_000773</name>
</gene>
<dbReference type="Proteomes" id="UP001530315">
    <property type="component" value="Unassembled WGS sequence"/>
</dbReference>
<dbReference type="EMBL" id="JALLAZ020001679">
    <property type="protein sequence ID" value="KAL3768406.1"/>
    <property type="molecule type" value="Genomic_DNA"/>
</dbReference>
<proteinExistence type="predicted"/>
<comment type="caution">
    <text evidence="2">The sequence shown here is derived from an EMBL/GenBank/DDBJ whole genome shotgun (WGS) entry which is preliminary data.</text>
</comment>
<organism evidence="2 3">
    <name type="scientific">Stephanodiscus triporus</name>
    <dbReference type="NCBI Taxonomy" id="2934178"/>
    <lineage>
        <taxon>Eukaryota</taxon>
        <taxon>Sar</taxon>
        <taxon>Stramenopiles</taxon>
        <taxon>Ochrophyta</taxon>
        <taxon>Bacillariophyta</taxon>
        <taxon>Coscinodiscophyceae</taxon>
        <taxon>Thalassiosirophycidae</taxon>
        <taxon>Stephanodiscales</taxon>
        <taxon>Stephanodiscaceae</taxon>
        <taxon>Stephanodiscus</taxon>
    </lineage>
</organism>
<name>A0ABD3MWV7_9STRA</name>
<evidence type="ECO:0000313" key="3">
    <source>
        <dbReference type="Proteomes" id="UP001530315"/>
    </source>
</evidence>
<protein>
    <submittedName>
        <fullName evidence="2">Uncharacterized protein</fullName>
    </submittedName>
</protein>
<dbReference type="AlphaFoldDB" id="A0ABD3MWV7"/>
<feature type="region of interest" description="Disordered" evidence="1">
    <location>
        <begin position="418"/>
        <end position="437"/>
    </location>
</feature>
<sequence>MTGDCHHRIKCLGHVWKISFVLVAVVGVRHNMAFGEDLQSASASTSASTTDYDDNDSSSSAPVDCAANLTGQIVQSLFRFPASDLVLNLTSSYRTGTVTGFITSSSADLPQITPEPAGVNHAFYSVSTAAATLFRRQCYGPAPRKSRLDNLYNNFEQRKKGISFEYMKDGTEEMRLMHLITKRFYHAFESVDAVIVEDGDANYHGTSSIHEKKSKSTVNTIYAESTLPSDCDLPSKLSYQTNDHVGGNDQAQAWSWYSPGQFSDRGISGNISFRRKMYMSMRNELQRRLQQLVPGFKFEYGRQSGMFWYPPGGVREWHNNRLDLVGNTNGKGGRKHEEEIFKTQVWRMYFVRTVRDKEFDKKLSKLKKSEVVDQSSNDHSAMHIIPGDDGGITLEVLRRAGARPLNQVEEMRQWSDEFAEGQTVPPPEENVGRRNNEDDTVLDRDAVWRIPDKDGYVTLFRLPKIWHCIVSEEVHRYSLGFAFSDKEVQALLKLADVEFDVVNGNENSCGV</sequence>
<accession>A0ABD3MWV7</accession>